<feature type="domain" description="Glycosyl transferase family 1" evidence="1">
    <location>
        <begin position="240"/>
        <end position="395"/>
    </location>
</feature>
<dbReference type="AlphaFoldDB" id="A0A560FSI9"/>
<evidence type="ECO:0000313" key="4">
    <source>
        <dbReference type="Proteomes" id="UP000319859"/>
    </source>
</evidence>
<dbReference type="InterPro" id="IPR028098">
    <property type="entry name" value="Glyco_trans_4-like_N"/>
</dbReference>
<protein>
    <submittedName>
        <fullName evidence="3">Glycosyltransferase involved in cell wall biosynthesis</fullName>
    </submittedName>
</protein>
<comment type="caution">
    <text evidence="3">The sequence shown here is derived from an EMBL/GenBank/DDBJ whole genome shotgun (WGS) entry which is preliminary data.</text>
</comment>
<evidence type="ECO:0000259" key="1">
    <source>
        <dbReference type="Pfam" id="PF00534"/>
    </source>
</evidence>
<accession>A0A560FSI9</accession>
<dbReference type="PANTHER" id="PTHR45947">
    <property type="entry name" value="SULFOQUINOVOSYL TRANSFERASE SQD2"/>
    <property type="match status" value="1"/>
</dbReference>
<dbReference type="InterPro" id="IPR050194">
    <property type="entry name" value="Glycosyltransferase_grp1"/>
</dbReference>
<gene>
    <name evidence="3" type="ORF">FBZ89_101198</name>
</gene>
<dbReference type="Pfam" id="PF00534">
    <property type="entry name" value="Glycos_transf_1"/>
    <property type="match status" value="1"/>
</dbReference>
<dbReference type="InterPro" id="IPR001296">
    <property type="entry name" value="Glyco_trans_1"/>
</dbReference>
<evidence type="ECO:0000313" key="3">
    <source>
        <dbReference type="EMBL" id="TWB24572.1"/>
    </source>
</evidence>
<keyword evidence="3" id="KW-0808">Transferase</keyword>
<dbReference type="Pfam" id="PF13439">
    <property type="entry name" value="Glyco_transf_4"/>
    <property type="match status" value="1"/>
</dbReference>
<dbReference type="GO" id="GO:0016757">
    <property type="term" value="F:glycosyltransferase activity"/>
    <property type="evidence" value="ECO:0007669"/>
    <property type="project" value="InterPro"/>
</dbReference>
<name>A0A560FSI9_9PROT</name>
<organism evidence="3 4">
    <name type="scientific">Nitrospirillum amazonense</name>
    <dbReference type="NCBI Taxonomy" id="28077"/>
    <lineage>
        <taxon>Bacteria</taxon>
        <taxon>Pseudomonadati</taxon>
        <taxon>Pseudomonadota</taxon>
        <taxon>Alphaproteobacteria</taxon>
        <taxon>Rhodospirillales</taxon>
        <taxon>Azospirillaceae</taxon>
        <taxon>Nitrospirillum</taxon>
    </lineage>
</organism>
<dbReference type="PANTHER" id="PTHR45947:SF3">
    <property type="entry name" value="SULFOQUINOVOSYL TRANSFERASE SQD2"/>
    <property type="match status" value="1"/>
</dbReference>
<dbReference type="RefSeq" id="WP_145748168.1">
    <property type="nucleotide sequence ID" value="NZ_VITN01000001.1"/>
</dbReference>
<dbReference type="OrthoDB" id="9807414at2"/>
<dbReference type="Gene3D" id="3.40.50.2000">
    <property type="entry name" value="Glycogen Phosphorylase B"/>
    <property type="match status" value="2"/>
</dbReference>
<dbReference type="SUPFAM" id="SSF53756">
    <property type="entry name" value="UDP-Glycosyltransferase/glycogen phosphorylase"/>
    <property type="match status" value="1"/>
</dbReference>
<proteinExistence type="predicted"/>
<evidence type="ECO:0000259" key="2">
    <source>
        <dbReference type="Pfam" id="PF13439"/>
    </source>
</evidence>
<dbReference type="EMBL" id="VITN01000001">
    <property type="protein sequence ID" value="TWB24572.1"/>
    <property type="molecule type" value="Genomic_DNA"/>
</dbReference>
<sequence>MMDLAAQAGSHPQSIDDARRRIVFVSNFYPPATVGGAEVVAHRQALALKERGWEVFAFAGQLTSGAAPGGTLVTDEQDGIPVYRLEIQSLDPDSNFNWPLAEAYFRALVSAYDIKWVFCHNVIGLGAGIIPLARSMGLRVITTLHDNWGHCYRGTRLREDGSVCDTPQECWACHPGIRIPSGGRLPIRVRRDYVAWCLERADTLISPSRFTARSYDEAGVARDRINAVSNGIDLHAIPPVLRSGEGPINFLCAAYMGEHKGIPQLLEAAELLWRREDLRGRWTLSLAGAGHLAPMVRTRLAASKFGDAVRFLGKLPRAELIRTLSRSQAVVLPSVWPENEPVILLESIASGAVPIATNLGGNPELIRDGETGILVERADPAAIAAAMIHLIENGPSLIPILSAANLAQRDRLSERHTMNRLEALLTDPPAPAPAPLPIIICGGGEPDLGSKTLVNTLHDLLPDTPIRLIWQDWADAQTWSGAVAYWHWTRESDLLPAFERAARYGLPVITRSDPDLATRFNWAAGLHHYQQPEGFAAILQQLLSTPPSDQMKPEVALSKSILRAYTMLRDRRDFRLEAATLK</sequence>
<dbReference type="Proteomes" id="UP000319859">
    <property type="component" value="Unassembled WGS sequence"/>
</dbReference>
<feature type="domain" description="Glycosyltransferase subfamily 4-like N-terminal" evidence="2">
    <location>
        <begin position="34"/>
        <end position="234"/>
    </location>
</feature>
<reference evidence="3 4" key="1">
    <citation type="submission" date="2019-06" db="EMBL/GenBank/DDBJ databases">
        <title>Genomic Encyclopedia of Type Strains, Phase IV (KMG-V): Genome sequencing to study the core and pangenomes of soil and plant-associated prokaryotes.</title>
        <authorList>
            <person name="Whitman W."/>
        </authorList>
    </citation>
    <scope>NUCLEOTIDE SEQUENCE [LARGE SCALE GENOMIC DNA]</scope>
    <source>
        <strain evidence="3 4">BR 11880</strain>
    </source>
</reference>